<dbReference type="GO" id="GO:0008233">
    <property type="term" value="F:peptidase activity"/>
    <property type="evidence" value="ECO:0007669"/>
    <property type="project" value="UniProtKB-KW"/>
</dbReference>
<comment type="similarity">
    <text evidence="1">Belongs to the peptidase M20A family.</text>
</comment>
<keyword evidence="4" id="KW-0378">Hydrolase</keyword>
<sequence length="142" mass="15371">MARLLRVAVTGACLALAAQIALLYWTSLHDEDLRPQKMPKPITCPPLDEPAALARFQRLLTFPTVSNASAPDHVGDPQALRGMLAALRESYPLVWSRLTVEQVGAGGFSLLLTWRGSSPGLRPVLFVSHYDVVPVTPGSEAE</sequence>
<organism evidence="6 7">
    <name type="scientific">Astrephomene gubernaculifera</name>
    <dbReference type="NCBI Taxonomy" id="47775"/>
    <lineage>
        <taxon>Eukaryota</taxon>
        <taxon>Viridiplantae</taxon>
        <taxon>Chlorophyta</taxon>
        <taxon>core chlorophytes</taxon>
        <taxon>Chlorophyceae</taxon>
        <taxon>CS clade</taxon>
        <taxon>Chlamydomonadales</taxon>
        <taxon>Astrephomenaceae</taxon>
        <taxon>Astrephomene</taxon>
    </lineage>
</organism>
<dbReference type="Gene3D" id="3.40.630.10">
    <property type="entry name" value="Zn peptidases"/>
    <property type="match status" value="1"/>
</dbReference>
<keyword evidence="7" id="KW-1185">Reference proteome</keyword>
<evidence type="ECO:0000313" key="6">
    <source>
        <dbReference type="EMBL" id="GFR46956.1"/>
    </source>
</evidence>
<proteinExistence type="inferred from homology"/>
<dbReference type="SUPFAM" id="SSF53187">
    <property type="entry name" value="Zn-dependent exopeptidases"/>
    <property type="match status" value="1"/>
</dbReference>
<comment type="caution">
    <text evidence="6">The sequence shown here is derived from an EMBL/GenBank/DDBJ whole genome shotgun (WGS) entry which is preliminary data.</text>
</comment>
<dbReference type="PROSITE" id="PS00758">
    <property type="entry name" value="ARGE_DAPE_CPG2_1"/>
    <property type="match status" value="1"/>
</dbReference>
<feature type="non-terminal residue" evidence="6">
    <location>
        <position position="1"/>
    </location>
</feature>
<dbReference type="Proteomes" id="UP001054857">
    <property type="component" value="Unassembled WGS sequence"/>
</dbReference>
<dbReference type="PANTHER" id="PTHR45962">
    <property type="entry name" value="N-FATTY-ACYL-AMINO ACID SYNTHASE/HYDROLASE PM20D1"/>
    <property type="match status" value="1"/>
</dbReference>
<dbReference type="PANTHER" id="PTHR45962:SF1">
    <property type="entry name" value="N-FATTY-ACYL-AMINO ACID SYNTHASE_HYDROLASE PM20D1"/>
    <property type="match status" value="1"/>
</dbReference>
<evidence type="ECO:0000256" key="2">
    <source>
        <dbReference type="ARBA" id="ARBA00022670"/>
    </source>
</evidence>
<reference evidence="6 7" key="1">
    <citation type="journal article" date="2021" name="Sci. Rep.">
        <title>Genome sequencing of the multicellular alga Astrephomene provides insights into convergent evolution of germ-soma differentiation.</title>
        <authorList>
            <person name="Yamashita S."/>
            <person name="Yamamoto K."/>
            <person name="Matsuzaki R."/>
            <person name="Suzuki S."/>
            <person name="Yamaguchi H."/>
            <person name="Hirooka S."/>
            <person name="Minakuchi Y."/>
            <person name="Miyagishima S."/>
            <person name="Kawachi M."/>
            <person name="Toyoda A."/>
            <person name="Nozaki H."/>
        </authorList>
    </citation>
    <scope>NUCLEOTIDE SEQUENCE [LARGE SCALE GENOMIC DNA]</scope>
    <source>
        <strain evidence="6 7">NIES-4017</strain>
    </source>
</reference>
<evidence type="ECO:0000256" key="5">
    <source>
        <dbReference type="ARBA" id="ARBA00022833"/>
    </source>
</evidence>
<dbReference type="EMBL" id="BMAR01000016">
    <property type="protein sequence ID" value="GFR46956.1"/>
    <property type="molecule type" value="Genomic_DNA"/>
</dbReference>
<evidence type="ECO:0000256" key="1">
    <source>
        <dbReference type="ARBA" id="ARBA00006247"/>
    </source>
</evidence>
<keyword evidence="3" id="KW-0479">Metal-binding</keyword>
<dbReference type="AlphaFoldDB" id="A0AAD3HND8"/>
<evidence type="ECO:0000256" key="3">
    <source>
        <dbReference type="ARBA" id="ARBA00022723"/>
    </source>
</evidence>
<dbReference type="GO" id="GO:0006508">
    <property type="term" value="P:proteolysis"/>
    <property type="evidence" value="ECO:0007669"/>
    <property type="project" value="UniProtKB-KW"/>
</dbReference>
<keyword evidence="2" id="KW-0645">Protease</keyword>
<gene>
    <name evidence="6" type="ORF">Agub_g8606</name>
</gene>
<dbReference type="GO" id="GO:0046872">
    <property type="term" value="F:metal ion binding"/>
    <property type="evidence" value="ECO:0007669"/>
    <property type="project" value="UniProtKB-KW"/>
</dbReference>
<dbReference type="InterPro" id="IPR001261">
    <property type="entry name" value="ArgE/DapE_CS"/>
</dbReference>
<protein>
    <submittedName>
        <fullName evidence="6">Uncharacterized protein</fullName>
    </submittedName>
</protein>
<name>A0AAD3HND8_9CHLO</name>
<evidence type="ECO:0000256" key="4">
    <source>
        <dbReference type="ARBA" id="ARBA00022801"/>
    </source>
</evidence>
<evidence type="ECO:0000313" key="7">
    <source>
        <dbReference type="Proteomes" id="UP001054857"/>
    </source>
</evidence>
<keyword evidence="5" id="KW-0862">Zinc</keyword>
<dbReference type="InterPro" id="IPR047177">
    <property type="entry name" value="Pept_M20A"/>
</dbReference>
<accession>A0AAD3HND8</accession>